<evidence type="ECO:0000313" key="2">
    <source>
        <dbReference type="EMBL" id="MBO0344414.1"/>
    </source>
</evidence>
<dbReference type="AlphaFoldDB" id="A0A939EKU3"/>
<dbReference type="EMBL" id="JAFLNF010000002">
    <property type="protein sequence ID" value="MBO0344414.1"/>
    <property type="molecule type" value="Genomic_DNA"/>
</dbReference>
<reference evidence="2" key="1">
    <citation type="submission" date="2021-03" db="EMBL/GenBank/DDBJ databases">
        <title>Roseibium sp. CAU 1637 isolated from Incheon.</title>
        <authorList>
            <person name="Kim W."/>
        </authorList>
    </citation>
    <scope>NUCLEOTIDE SEQUENCE</scope>
    <source>
        <strain evidence="2">CAU 1637</strain>
    </source>
</reference>
<name>A0A939EKU3_9HYPH</name>
<keyword evidence="1" id="KW-0732">Signal</keyword>
<evidence type="ECO:0000256" key="1">
    <source>
        <dbReference type="SAM" id="SignalP"/>
    </source>
</evidence>
<gene>
    <name evidence="2" type="ORF">J0X15_04190</name>
</gene>
<dbReference type="InterPro" id="IPR032347">
    <property type="entry name" value="DUF4864"/>
</dbReference>
<dbReference type="Proteomes" id="UP000664779">
    <property type="component" value="Unassembled WGS sequence"/>
</dbReference>
<evidence type="ECO:0000313" key="3">
    <source>
        <dbReference type="Proteomes" id="UP000664779"/>
    </source>
</evidence>
<dbReference type="RefSeq" id="WP_206938458.1">
    <property type="nucleotide sequence ID" value="NZ_JAFLNF010000002.1"/>
</dbReference>
<accession>A0A939EKU3</accession>
<protein>
    <submittedName>
        <fullName evidence="2">DUF4864 domain-containing protein</fullName>
    </submittedName>
</protein>
<dbReference type="Pfam" id="PF16156">
    <property type="entry name" value="DUF4864"/>
    <property type="match status" value="1"/>
</dbReference>
<keyword evidence="3" id="KW-1185">Reference proteome</keyword>
<organism evidence="2 3">
    <name type="scientific">Roseibium limicola</name>
    <dbReference type="NCBI Taxonomy" id="2816037"/>
    <lineage>
        <taxon>Bacteria</taxon>
        <taxon>Pseudomonadati</taxon>
        <taxon>Pseudomonadota</taxon>
        <taxon>Alphaproteobacteria</taxon>
        <taxon>Hyphomicrobiales</taxon>
        <taxon>Stappiaceae</taxon>
        <taxon>Roseibium</taxon>
    </lineage>
</organism>
<feature type="chain" id="PRO_5037370643" evidence="1">
    <location>
        <begin position="26"/>
        <end position="143"/>
    </location>
</feature>
<proteinExistence type="predicted"/>
<feature type="signal peptide" evidence="1">
    <location>
        <begin position="1"/>
        <end position="25"/>
    </location>
</feature>
<sequence length="143" mass="16103">MRFRQLFHLVALATILSLPASLVRADGSSESRTFRQIIQNQMQAFQRGDATSAFGLATRTLQKRYQSPDVFIEMVKRGYPPVYRPQSVTFGKIKDTDFGPVQEVYLIGPKGQNWLALYSFEQQDDGTWKISGCYLTKSSGLAA</sequence>
<comment type="caution">
    <text evidence="2">The sequence shown here is derived from an EMBL/GenBank/DDBJ whole genome shotgun (WGS) entry which is preliminary data.</text>
</comment>